<dbReference type="Proteomes" id="UP000321579">
    <property type="component" value="Unassembled WGS sequence"/>
</dbReference>
<keyword evidence="5 11" id="KW-0812">Transmembrane</keyword>
<dbReference type="EMBL" id="BJVF01000001">
    <property type="protein sequence ID" value="GEL10294.1"/>
    <property type="molecule type" value="Genomic_DNA"/>
</dbReference>
<dbReference type="Proteomes" id="UP000182367">
    <property type="component" value="Unassembled WGS sequence"/>
</dbReference>
<comment type="similarity">
    <text evidence="3 11">Belongs to the peptidase M50B family.</text>
</comment>
<reference evidence="14" key="2">
    <citation type="submission" date="2016-03" db="EMBL/GenBank/DDBJ databases">
        <authorList>
            <person name="Ploux O."/>
        </authorList>
    </citation>
    <scope>NUCLEOTIDE SEQUENCE</scope>
    <source>
        <strain evidence="14">NBRC 105008</strain>
    </source>
</reference>
<accession>A0A1B9DNM0</accession>
<evidence type="ECO:0000256" key="1">
    <source>
        <dbReference type="ARBA" id="ARBA00001947"/>
    </source>
</evidence>
<dbReference type="PANTHER" id="PTHR42837:SF2">
    <property type="entry name" value="MEMBRANE METALLOPROTEASE ARASP2, CHLOROPLASTIC-RELATED"/>
    <property type="match status" value="1"/>
</dbReference>
<evidence type="ECO:0000259" key="12">
    <source>
        <dbReference type="Pfam" id="PF02163"/>
    </source>
</evidence>
<dbReference type="EMBL" id="FNEO01000001">
    <property type="protein sequence ID" value="SDI73461.1"/>
    <property type="molecule type" value="Genomic_DNA"/>
</dbReference>
<dbReference type="NCBIfam" id="TIGR00054">
    <property type="entry name" value="RIP metalloprotease RseP"/>
    <property type="match status" value="1"/>
</dbReference>
<reference evidence="16" key="1">
    <citation type="submission" date="2016-03" db="EMBL/GenBank/DDBJ databases">
        <title>Draft genome sequence of Paenibacillus glacialis DSM 22343.</title>
        <authorList>
            <person name="Shin S.-K."/>
            <person name="Yi H."/>
        </authorList>
    </citation>
    <scope>NUCLEOTIDE SEQUENCE [LARGE SCALE GENOMIC DNA]</scope>
    <source>
        <strain evidence="16">NBRC 105008</strain>
    </source>
</reference>
<evidence type="ECO:0000256" key="10">
    <source>
        <dbReference type="ARBA" id="ARBA00023136"/>
    </source>
</evidence>
<evidence type="ECO:0000256" key="11">
    <source>
        <dbReference type="RuleBase" id="RU362031"/>
    </source>
</evidence>
<keyword evidence="10 11" id="KW-0472">Membrane</keyword>
<dbReference type="Gene3D" id="2.30.42.10">
    <property type="match status" value="2"/>
</dbReference>
<keyword evidence="6 11" id="KW-0378">Hydrolase</keyword>
<keyword evidence="4 14" id="KW-0645">Protease</keyword>
<evidence type="ECO:0000256" key="6">
    <source>
        <dbReference type="ARBA" id="ARBA00022801"/>
    </source>
</evidence>
<protein>
    <recommendedName>
        <fullName evidence="11">Zinc metalloprotease</fullName>
        <ecNumber evidence="11">3.4.24.-</ecNumber>
    </recommendedName>
</protein>
<dbReference type="EMBL" id="LVEO01000018">
    <property type="protein sequence ID" value="OCB71288.1"/>
    <property type="molecule type" value="Genomic_DNA"/>
</dbReference>
<gene>
    <name evidence="14" type="ORF">FBGL_08515</name>
    <name evidence="13" type="ORF">FGL01_10330</name>
    <name evidence="15" type="ORF">SAMN05192550_0676</name>
</gene>
<keyword evidence="8 11" id="KW-1133">Transmembrane helix</keyword>
<dbReference type="AlphaFoldDB" id="A0A1B9DNM0"/>
<dbReference type="EC" id="3.4.24.-" evidence="11"/>
<evidence type="ECO:0000256" key="9">
    <source>
        <dbReference type="ARBA" id="ARBA00023049"/>
    </source>
</evidence>
<dbReference type="CDD" id="cd06163">
    <property type="entry name" value="S2P-M50_PDZ_RseP-like"/>
    <property type="match status" value="2"/>
</dbReference>
<evidence type="ECO:0000256" key="2">
    <source>
        <dbReference type="ARBA" id="ARBA00004141"/>
    </source>
</evidence>
<comment type="caution">
    <text evidence="14">The sequence shown here is derived from an EMBL/GenBank/DDBJ whole genome shotgun (WGS) entry which is preliminary data.</text>
</comment>
<evidence type="ECO:0000313" key="17">
    <source>
        <dbReference type="Proteomes" id="UP000182367"/>
    </source>
</evidence>
<evidence type="ECO:0000313" key="15">
    <source>
        <dbReference type="EMBL" id="SDI73461.1"/>
    </source>
</evidence>
<evidence type="ECO:0000256" key="8">
    <source>
        <dbReference type="ARBA" id="ARBA00022989"/>
    </source>
</evidence>
<keyword evidence="11" id="KW-0479">Metal-binding</keyword>
<keyword evidence="9 11" id="KW-0482">Metalloprotease</keyword>
<dbReference type="InterPro" id="IPR036034">
    <property type="entry name" value="PDZ_sf"/>
</dbReference>
<dbReference type="InterPro" id="IPR004387">
    <property type="entry name" value="Pept_M50_Zn"/>
</dbReference>
<evidence type="ECO:0000313" key="16">
    <source>
        <dbReference type="Proteomes" id="UP000093226"/>
    </source>
</evidence>
<proteinExistence type="inferred from homology"/>
<dbReference type="PANTHER" id="PTHR42837">
    <property type="entry name" value="REGULATOR OF SIGMA-E PROTEASE RSEP"/>
    <property type="match status" value="1"/>
</dbReference>
<dbReference type="STRING" id="551990.SAMN05192550_0676"/>
<dbReference type="GO" id="GO:0016020">
    <property type="term" value="C:membrane"/>
    <property type="evidence" value="ECO:0007669"/>
    <property type="project" value="UniProtKB-SubCell"/>
</dbReference>
<comment type="cofactor">
    <cofactor evidence="1 11">
        <name>Zn(2+)</name>
        <dbReference type="ChEBI" id="CHEBI:29105"/>
    </cofactor>
</comment>
<dbReference type="Proteomes" id="UP000093226">
    <property type="component" value="Unassembled WGS sequence"/>
</dbReference>
<dbReference type="GO" id="GO:0046872">
    <property type="term" value="F:metal ion binding"/>
    <property type="evidence" value="ECO:0007669"/>
    <property type="project" value="UniProtKB-KW"/>
</dbReference>
<reference evidence="13 18" key="4">
    <citation type="submission" date="2019-07" db="EMBL/GenBank/DDBJ databases">
        <title>Whole genome shotgun sequence of Flavobacterium glycines NBRC 105008.</title>
        <authorList>
            <person name="Hosoyama A."/>
            <person name="Uohara A."/>
            <person name="Ohji S."/>
            <person name="Ichikawa N."/>
        </authorList>
    </citation>
    <scope>NUCLEOTIDE SEQUENCE [LARGE SCALE GENOMIC DNA]</scope>
    <source>
        <strain evidence="13 18">NBRC 105008</strain>
    </source>
</reference>
<feature type="transmembrane region" description="Helical" evidence="11">
    <location>
        <begin position="103"/>
        <end position="129"/>
    </location>
</feature>
<evidence type="ECO:0000313" key="18">
    <source>
        <dbReference type="Proteomes" id="UP000321579"/>
    </source>
</evidence>
<sequence>MEIIIKLSQFLLSLSLLIILHELGHFIPAKLFKTRVEKFYLFFDVKYSLLKKKIGETEYGIGWLPLGGYVKISGMIDESMDKEQMALPPQPWEFRSKPAWQRLIIMLGGVTVNFILAFIIYIGMAFAYGDYYIKNDSLKDGIWVTNPVVEKAGIKTGDKIIAIDGEKIERFEPVVSMNILTAKEVLIERNGKEKTITLPVNFIGNFLDTDKKGVIVLRMPFVVGSFTDTSKNKEAVKPKDIIVSLNGVAVKYFDQAIAISEANKGKKINGIVLRDLKETPVTFEVDKEGKLGIYPGSLKEDNLEKLGYYKFSKESYSFLESIPIGIERGKDQLVGYGKQLKMIFNPSTGAYKGVGGFHAIYNVFPDSWSWEVFWNITALLSIMLGVMNLLPIPALDGGHVMFLLYEMVSGKKPSDKFLENAQMVGFVLLISLLLFANGNDIYKAIIGK</sequence>
<name>A0A1B9DNM0_9FLAO</name>
<reference evidence="15 17" key="3">
    <citation type="submission" date="2016-10" db="EMBL/GenBank/DDBJ databases">
        <authorList>
            <person name="Varghese N."/>
            <person name="Submissions S."/>
        </authorList>
    </citation>
    <scope>NUCLEOTIDE SEQUENCE [LARGE SCALE GENOMIC DNA]</scope>
    <source>
        <strain evidence="15 17">Gm-149</strain>
    </source>
</reference>
<feature type="domain" description="Peptidase M50" evidence="12">
    <location>
        <begin position="10"/>
        <end position="431"/>
    </location>
</feature>
<comment type="subcellular location">
    <subcellularLocation>
        <location evidence="2">Membrane</location>
        <topology evidence="2">Multi-pass membrane protein</topology>
    </subcellularLocation>
</comment>
<dbReference type="SUPFAM" id="SSF50156">
    <property type="entry name" value="PDZ domain-like"/>
    <property type="match status" value="2"/>
</dbReference>
<organism evidence="14 16">
    <name type="scientific">Flavobacterium glycines</name>
    <dbReference type="NCBI Taxonomy" id="551990"/>
    <lineage>
        <taxon>Bacteria</taxon>
        <taxon>Pseudomonadati</taxon>
        <taxon>Bacteroidota</taxon>
        <taxon>Flavobacteriia</taxon>
        <taxon>Flavobacteriales</taxon>
        <taxon>Flavobacteriaceae</taxon>
        <taxon>Flavobacterium</taxon>
    </lineage>
</organism>
<evidence type="ECO:0000256" key="4">
    <source>
        <dbReference type="ARBA" id="ARBA00022670"/>
    </source>
</evidence>
<keyword evidence="7 11" id="KW-0862">Zinc</keyword>
<feature type="transmembrane region" description="Helical" evidence="11">
    <location>
        <begin position="423"/>
        <end position="442"/>
    </location>
</feature>
<evidence type="ECO:0000256" key="7">
    <source>
        <dbReference type="ARBA" id="ARBA00022833"/>
    </source>
</evidence>
<dbReference type="OrthoDB" id="9782003at2"/>
<evidence type="ECO:0000256" key="5">
    <source>
        <dbReference type="ARBA" id="ARBA00022692"/>
    </source>
</evidence>
<feature type="transmembrane region" description="Helical" evidence="11">
    <location>
        <begin position="372"/>
        <end position="395"/>
    </location>
</feature>
<dbReference type="GO" id="GO:0006508">
    <property type="term" value="P:proteolysis"/>
    <property type="evidence" value="ECO:0007669"/>
    <property type="project" value="UniProtKB-KW"/>
</dbReference>
<evidence type="ECO:0000313" key="13">
    <source>
        <dbReference type="EMBL" id="GEL10294.1"/>
    </source>
</evidence>
<dbReference type="InterPro" id="IPR008915">
    <property type="entry name" value="Peptidase_M50"/>
</dbReference>
<dbReference type="Pfam" id="PF02163">
    <property type="entry name" value="Peptidase_M50"/>
    <property type="match status" value="1"/>
</dbReference>
<evidence type="ECO:0000256" key="3">
    <source>
        <dbReference type="ARBA" id="ARBA00007931"/>
    </source>
</evidence>
<evidence type="ECO:0000313" key="14">
    <source>
        <dbReference type="EMBL" id="OCB71288.1"/>
    </source>
</evidence>
<dbReference type="RefSeq" id="WP_066327681.1">
    <property type="nucleotide sequence ID" value="NZ_BJVF01000001.1"/>
</dbReference>
<keyword evidence="17" id="KW-1185">Reference proteome</keyword>
<dbReference type="GO" id="GO:0004222">
    <property type="term" value="F:metalloendopeptidase activity"/>
    <property type="evidence" value="ECO:0007669"/>
    <property type="project" value="InterPro"/>
</dbReference>